<evidence type="ECO:0000313" key="2">
    <source>
        <dbReference type="EMBL" id="VDK77238.1"/>
    </source>
</evidence>
<keyword evidence="1" id="KW-0472">Membrane</keyword>
<keyword evidence="1" id="KW-1133">Transmembrane helix</keyword>
<organism evidence="4">
    <name type="scientific">Anisakis simplex</name>
    <name type="common">Herring worm</name>
    <dbReference type="NCBI Taxonomy" id="6269"/>
    <lineage>
        <taxon>Eukaryota</taxon>
        <taxon>Metazoa</taxon>
        <taxon>Ecdysozoa</taxon>
        <taxon>Nematoda</taxon>
        <taxon>Chromadorea</taxon>
        <taxon>Rhabditida</taxon>
        <taxon>Spirurina</taxon>
        <taxon>Ascaridomorpha</taxon>
        <taxon>Ascaridoidea</taxon>
        <taxon>Anisakidae</taxon>
        <taxon>Anisakis</taxon>
        <taxon>Anisakis simplex complex</taxon>
    </lineage>
</organism>
<evidence type="ECO:0000313" key="4">
    <source>
        <dbReference type="WBParaSite" id="ASIM_0002110701-mRNA-1"/>
    </source>
</evidence>
<evidence type="ECO:0000313" key="3">
    <source>
        <dbReference type="Proteomes" id="UP000267096"/>
    </source>
</evidence>
<dbReference type="Proteomes" id="UP000267096">
    <property type="component" value="Unassembled WGS sequence"/>
</dbReference>
<reference evidence="2 3" key="2">
    <citation type="submission" date="2018-11" db="EMBL/GenBank/DDBJ databases">
        <authorList>
            <consortium name="Pathogen Informatics"/>
        </authorList>
    </citation>
    <scope>NUCLEOTIDE SEQUENCE [LARGE SCALE GENOMIC DNA]</scope>
</reference>
<reference evidence="4" key="1">
    <citation type="submission" date="2017-02" db="UniProtKB">
        <authorList>
            <consortium name="WormBaseParasite"/>
        </authorList>
    </citation>
    <scope>IDENTIFICATION</scope>
</reference>
<keyword evidence="3" id="KW-1185">Reference proteome</keyword>
<gene>
    <name evidence="2" type="ORF">ASIM_LOCUS20482</name>
</gene>
<evidence type="ECO:0000256" key="1">
    <source>
        <dbReference type="SAM" id="Phobius"/>
    </source>
</evidence>
<sequence length="105" mass="11600">MRASKRYLVICVHHADASDAIVTICLAVGPWILGVSLNIIARMLPCCGLQLRYDLYSAHSWRPPDKPSAVNYSDLYVGLPCCVATTTIIVVCYVKVSCKCMVCKY</sequence>
<dbReference type="EMBL" id="UYRR01039722">
    <property type="protein sequence ID" value="VDK77238.1"/>
    <property type="molecule type" value="Genomic_DNA"/>
</dbReference>
<feature type="transmembrane region" description="Helical" evidence="1">
    <location>
        <begin position="75"/>
        <end position="96"/>
    </location>
</feature>
<dbReference type="AlphaFoldDB" id="A0A0M3KJD4"/>
<name>A0A0M3KJD4_ANISI</name>
<keyword evidence="1" id="KW-0812">Transmembrane</keyword>
<protein>
    <submittedName>
        <fullName evidence="4">G_PROTEIN_RECEP_F1_2 domain-containing protein</fullName>
    </submittedName>
</protein>
<proteinExistence type="predicted"/>
<dbReference type="WBParaSite" id="ASIM_0002110701-mRNA-1">
    <property type="protein sequence ID" value="ASIM_0002110701-mRNA-1"/>
    <property type="gene ID" value="ASIM_0002110701"/>
</dbReference>
<accession>A0A0M3KJD4</accession>
<feature type="transmembrane region" description="Helical" evidence="1">
    <location>
        <begin position="20"/>
        <end position="41"/>
    </location>
</feature>